<protein>
    <recommendedName>
        <fullName evidence="6">Ribosomal RNA large subunit methyltransferase H</fullName>
        <ecNumber evidence="6">2.1.1.177</ecNumber>
    </recommendedName>
    <alternativeName>
        <fullName evidence="6">23S rRNA (pseudouridine1915-N3)-methyltransferase</fullName>
    </alternativeName>
    <alternativeName>
        <fullName evidence="6">23S rRNA m3Psi1915 methyltransferase</fullName>
    </alternativeName>
    <alternativeName>
        <fullName evidence="6">rRNA (pseudouridine-N3-)-methyltransferase RlmH</fullName>
    </alternativeName>
</protein>
<dbReference type="eggNOG" id="COG1576">
    <property type="taxonomic scope" value="Bacteria"/>
</dbReference>
<gene>
    <name evidence="6" type="primary">rlmH</name>
    <name evidence="7" type="ORF">HMPREF9698_00739</name>
</gene>
<dbReference type="NCBIfam" id="TIGR00246">
    <property type="entry name" value="tRNA_RlmH_YbeA"/>
    <property type="match status" value="1"/>
</dbReference>
<dbReference type="PATRIC" id="fig|883081.3.peg.737"/>
<dbReference type="CDD" id="cd18081">
    <property type="entry name" value="RlmH-like"/>
    <property type="match status" value="1"/>
</dbReference>
<keyword evidence="4 6" id="KW-0949">S-adenosyl-L-methionine</keyword>
<dbReference type="AlphaFoldDB" id="K9ED73"/>
<keyword evidence="8" id="KW-1185">Reference proteome</keyword>
<feature type="binding site" evidence="6">
    <location>
        <begin position="127"/>
        <end position="132"/>
    </location>
    <ligand>
        <name>S-adenosyl-L-methionine</name>
        <dbReference type="ChEBI" id="CHEBI:59789"/>
    </ligand>
</feature>
<keyword evidence="1 6" id="KW-0698">rRNA processing</keyword>
<dbReference type="HAMAP" id="MF_00658">
    <property type="entry name" value="23SrRNA_methyltr_H"/>
    <property type="match status" value="1"/>
</dbReference>
<evidence type="ECO:0000313" key="7">
    <source>
        <dbReference type="EMBL" id="EKU93791.1"/>
    </source>
</evidence>
<dbReference type="InterPro" id="IPR003742">
    <property type="entry name" value="RlmH-like"/>
</dbReference>
<dbReference type="Proteomes" id="UP000009875">
    <property type="component" value="Unassembled WGS sequence"/>
</dbReference>
<evidence type="ECO:0000256" key="3">
    <source>
        <dbReference type="ARBA" id="ARBA00022679"/>
    </source>
</evidence>
<comment type="subunit">
    <text evidence="6">Homodimer.</text>
</comment>
<feature type="binding site" evidence="6">
    <location>
        <position position="76"/>
    </location>
    <ligand>
        <name>S-adenosyl-L-methionine</name>
        <dbReference type="ChEBI" id="CHEBI:59789"/>
    </ligand>
</feature>
<evidence type="ECO:0000256" key="4">
    <source>
        <dbReference type="ARBA" id="ARBA00022691"/>
    </source>
</evidence>
<dbReference type="Pfam" id="PF02590">
    <property type="entry name" value="SPOUT_MTase"/>
    <property type="match status" value="1"/>
</dbReference>
<proteinExistence type="inferred from homology"/>
<dbReference type="PANTHER" id="PTHR33603">
    <property type="entry name" value="METHYLTRANSFERASE"/>
    <property type="match status" value="1"/>
</dbReference>
<accession>K9ED73</accession>
<comment type="function">
    <text evidence="6">Specifically methylates the pseudouridine at position 1915 (m3Psi1915) in 23S rRNA.</text>
</comment>
<dbReference type="HOGENOM" id="CLU_100552_0_0_9"/>
<sequence length="159" mass="18168">MQVKVIAVGKLKEKYLKKGIEEYAKRLGAYTKFEIVEVADEEAPENLSQAEMNQVKALEGDRILQKLSSQEVVFALDLNGKQMTSEDFAQTLEDKMTYGQSKLTFIIGGSLGLSQEVLDRAQHRLSFGPMTFPHQVMRLIIAEQVYRAFRIIRNEPYHK</sequence>
<organism evidence="7 8">
    <name type="scientific">Alloiococcus otitis ATCC 51267</name>
    <dbReference type="NCBI Taxonomy" id="883081"/>
    <lineage>
        <taxon>Bacteria</taxon>
        <taxon>Bacillati</taxon>
        <taxon>Bacillota</taxon>
        <taxon>Bacilli</taxon>
        <taxon>Lactobacillales</taxon>
        <taxon>Carnobacteriaceae</taxon>
        <taxon>Alloiococcus</taxon>
    </lineage>
</organism>
<dbReference type="PIRSF" id="PIRSF004505">
    <property type="entry name" value="MT_bac"/>
    <property type="match status" value="1"/>
</dbReference>
<name>K9ED73_9LACT</name>
<keyword evidence="2 6" id="KW-0489">Methyltransferase</keyword>
<dbReference type="NCBIfam" id="NF000985">
    <property type="entry name" value="PRK00103.1-3"/>
    <property type="match status" value="1"/>
</dbReference>
<dbReference type="Gene3D" id="3.40.1280.10">
    <property type="match status" value="1"/>
</dbReference>
<evidence type="ECO:0000256" key="2">
    <source>
        <dbReference type="ARBA" id="ARBA00022603"/>
    </source>
</evidence>
<dbReference type="GO" id="GO:0005737">
    <property type="term" value="C:cytoplasm"/>
    <property type="evidence" value="ECO:0007669"/>
    <property type="project" value="UniProtKB-SubCell"/>
</dbReference>
<dbReference type="OrthoDB" id="9806643at2"/>
<dbReference type="RefSeq" id="WP_003777480.1">
    <property type="nucleotide sequence ID" value="NZ_JH992958.1"/>
</dbReference>
<dbReference type="InterPro" id="IPR029026">
    <property type="entry name" value="tRNA_m1G_MTases_N"/>
</dbReference>
<evidence type="ECO:0000256" key="5">
    <source>
        <dbReference type="ARBA" id="ARBA00038303"/>
    </source>
</evidence>
<evidence type="ECO:0000256" key="1">
    <source>
        <dbReference type="ARBA" id="ARBA00022552"/>
    </source>
</evidence>
<keyword evidence="3 6" id="KW-0808">Transferase</keyword>
<dbReference type="EMBL" id="AGXA01000016">
    <property type="protein sequence ID" value="EKU93791.1"/>
    <property type="molecule type" value="Genomic_DNA"/>
</dbReference>
<dbReference type="SUPFAM" id="SSF75217">
    <property type="entry name" value="alpha/beta knot"/>
    <property type="match status" value="1"/>
</dbReference>
<reference evidence="7 8" key="1">
    <citation type="submission" date="2012-09" db="EMBL/GenBank/DDBJ databases">
        <title>The Genome Sequence of Alloiococcus otitis ATCC 51267.</title>
        <authorList>
            <consortium name="The Broad Institute Genome Sequencing Platform"/>
            <person name="Earl A."/>
            <person name="Ward D."/>
            <person name="Feldgarden M."/>
            <person name="Gevers D."/>
            <person name="Huys G."/>
            <person name="Walker B."/>
            <person name="Young S.K."/>
            <person name="Zeng Q."/>
            <person name="Gargeya S."/>
            <person name="Fitzgerald M."/>
            <person name="Haas B."/>
            <person name="Abouelleil A."/>
            <person name="Alvarado L."/>
            <person name="Arachchi H.M."/>
            <person name="Berlin A.M."/>
            <person name="Chapman S.B."/>
            <person name="Goldberg J."/>
            <person name="Griggs A."/>
            <person name="Gujja S."/>
            <person name="Hansen M."/>
            <person name="Howarth C."/>
            <person name="Imamovic A."/>
            <person name="Larimer J."/>
            <person name="McCowen C."/>
            <person name="Montmayeur A."/>
            <person name="Murphy C."/>
            <person name="Neiman D."/>
            <person name="Pearson M."/>
            <person name="Priest M."/>
            <person name="Roberts A."/>
            <person name="Saif S."/>
            <person name="Shea T."/>
            <person name="Sisk P."/>
            <person name="Sykes S."/>
            <person name="Wortman J."/>
            <person name="Nusbaum C."/>
            <person name="Birren B."/>
        </authorList>
    </citation>
    <scope>NUCLEOTIDE SEQUENCE [LARGE SCALE GENOMIC DNA]</scope>
    <source>
        <strain evidence="7 8">ATCC 51267</strain>
    </source>
</reference>
<keyword evidence="6" id="KW-0963">Cytoplasm</keyword>
<comment type="subcellular location">
    <subcellularLocation>
        <location evidence="6">Cytoplasm</location>
    </subcellularLocation>
</comment>
<dbReference type="GO" id="GO:0070038">
    <property type="term" value="F:rRNA (pseudouridine-N3-)-methyltransferase activity"/>
    <property type="evidence" value="ECO:0007669"/>
    <property type="project" value="UniProtKB-UniRule"/>
</dbReference>
<evidence type="ECO:0000313" key="8">
    <source>
        <dbReference type="Proteomes" id="UP000009875"/>
    </source>
</evidence>
<dbReference type="InterPro" id="IPR029028">
    <property type="entry name" value="Alpha/beta_knot_MTases"/>
</dbReference>
<feature type="binding site" evidence="6">
    <location>
        <position position="108"/>
    </location>
    <ligand>
        <name>S-adenosyl-L-methionine</name>
        <dbReference type="ChEBI" id="CHEBI:59789"/>
    </ligand>
</feature>
<evidence type="ECO:0000256" key="6">
    <source>
        <dbReference type="HAMAP-Rule" id="MF_00658"/>
    </source>
</evidence>
<dbReference type="EC" id="2.1.1.177" evidence="6"/>
<comment type="catalytic activity">
    <reaction evidence="6">
        <text>pseudouridine(1915) in 23S rRNA + S-adenosyl-L-methionine = N(3)-methylpseudouridine(1915) in 23S rRNA + S-adenosyl-L-homocysteine + H(+)</text>
        <dbReference type="Rhea" id="RHEA:42752"/>
        <dbReference type="Rhea" id="RHEA-COMP:10221"/>
        <dbReference type="Rhea" id="RHEA-COMP:10222"/>
        <dbReference type="ChEBI" id="CHEBI:15378"/>
        <dbReference type="ChEBI" id="CHEBI:57856"/>
        <dbReference type="ChEBI" id="CHEBI:59789"/>
        <dbReference type="ChEBI" id="CHEBI:65314"/>
        <dbReference type="ChEBI" id="CHEBI:74486"/>
        <dbReference type="EC" id="2.1.1.177"/>
    </reaction>
</comment>
<dbReference type="PANTHER" id="PTHR33603:SF1">
    <property type="entry name" value="RIBOSOMAL RNA LARGE SUBUNIT METHYLTRANSFERASE H"/>
    <property type="match status" value="1"/>
</dbReference>
<dbReference type="STRING" id="883081.HMPREF9698_00739"/>
<comment type="similarity">
    <text evidence="5 6">Belongs to the RNA methyltransferase RlmH family.</text>
</comment>
<comment type="caution">
    <text evidence="7">The sequence shown here is derived from an EMBL/GenBank/DDBJ whole genome shotgun (WGS) entry which is preliminary data.</text>
</comment>